<dbReference type="InterPro" id="IPR036514">
    <property type="entry name" value="SGNH_hydro_sf"/>
</dbReference>
<evidence type="ECO:0000313" key="5">
    <source>
        <dbReference type="Proteomes" id="UP000261540"/>
    </source>
</evidence>
<dbReference type="GeneID" id="111849024"/>
<feature type="region of interest" description="Disordered" evidence="2">
    <location>
        <begin position="1479"/>
        <end position="1501"/>
    </location>
</feature>
<feature type="coiled-coil region" evidence="1">
    <location>
        <begin position="1515"/>
        <end position="1542"/>
    </location>
</feature>
<dbReference type="OrthoDB" id="6126005at2759"/>
<dbReference type="SUPFAM" id="SSF52266">
    <property type="entry name" value="SGNH hydrolase"/>
    <property type="match status" value="1"/>
</dbReference>
<feature type="region of interest" description="Disordered" evidence="2">
    <location>
        <begin position="153"/>
        <end position="194"/>
    </location>
</feature>
<feature type="region of interest" description="Disordered" evidence="2">
    <location>
        <begin position="761"/>
        <end position="790"/>
    </location>
</feature>
<keyword evidence="5" id="KW-1185">Reference proteome</keyword>
<feature type="region of interest" description="Disordered" evidence="2">
    <location>
        <begin position="1"/>
        <end position="74"/>
    </location>
</feature>
<accession>A0A3B3SBW6</accession>
<dbReference type="InterPro" id="IPR012340">
    <property type="entry name" value="NA-bd_OB-fold"/>
</dbReference>
<feature type="domain" description="Cold shock" evidence="3">
    <location>
        <begin position="460"/>
        <end position="540"/>
    </location>
</feature>
<feature type="compositionally biased region" description="Low complexity" evidence="2">
    <location>
        <begin position="1490"/>
        <end position="1501"/>
    </location>
</feature>
<proteinExistence type="predicted"/>
<dbReference type="CDD" id="cd00229">
    <property type="entry name" value="SGNH_hydrolase"/>
    <property type="match status" value="1"/>
</dbReference>
<feature type="region of interest" description="Disordered" evidence="2">
    <location>
        <begin position="813"/>
        <end position="852"/>
    </location>
</feature>
<keyword evidence="1" id="KW-0175">Coiled coil</keyword>
<evidence type="ECO:0000256" key="2">
    <source>
        <dbReference type="SAM" id="MobiDB-lite"/>
    </source>
</evidence>
<dbReference type="Gene3D" id="3.40.50.1110">
    <property type="entry name" value="SGNH hydrolase"/>
    <property type="match status" value="1"/>
</dbReference>
<organism evidence="4 5">
    <name type="scientific">Paramormyrops kingsleyae</name>
    <dbReference type="NCBI Taxonomy" id="1676925"/>
    <lineage>
        <taxon>Eukaryota</taxon>
        <taxon>Metazoa</taxon>
        <taxon>Chordata</taxon>
        <taxon>Craniata</taxon>
        <taxon>Vertebrata</taxon>
        <taxon>Euteleostomi</taxon>
        <taxon>Actinopterygii</taxon>
        <taxon>Neopterygii</taxon>
        <taxon>Teleostei</taxon>
        <taxon>Osteoglossocephala</taxon>
        <taxon>Osteoglossomorpha</taxon>
        <taxon>Osteoglossiformes</taxon>
        <taxon>Mormyridae</taxon>
        <taxon>Paramormyrops</taxon>
    </lineage>
</organism>
<dbReference type="PANTHER" id="PTHR12913:SF3">
    <property type="entry name" value="SI:DKEYP-121D4.3"/>
    <property type="match status" value="1"/>
</dbReference>
<dbReference type="STRING" id="1676925.ENSPKIP00000027501"/>
<dbReference type="Gene3D" id="2.40.50.140">
    <property type="entry name" value="Nucleic acid-binding proteins"/>
    <property type="match status" value="3"/>
</dbReference>
<dbReference type="PANTHER" id="PTHR12913">
    <property type="entry name" value="UNR PROTEIN N-RAS UPSTREAM GENE PROTEIN"/>
    <property type="match status" value="1"/>
</dbReference>
<sequence length="1755" mass="196516">MLKMISGGHRKRGKFPPGPRQHAPSLLPEHGGPSGPPDPGGFSAGHLTDLNYEPLPGARYGQMRPSSEPSEWGPDSVCRGFRHVMGSSFGSPAALEKGFGTVNHRDTLLSSFRLGEGEMFSDRREDAQWWPNEDPRFGQGTESPRTQLSAWKRAAGPNHCSQTEGKIPELPQVKPSEPPNPVQSGSARKPPPGRYEGIISFVDNNYGFIERGDLKHIPFSFPAFWGDPSHMIPGVKVQFTLCKEKGKECATDVMVVPGGTEEVHDEVFDGVVTRAPWECKAYEKRTKGTLGCLQAWLFGSKMDLLFGEGDSRVTLLPGDHVRFRLFTDLVTKCKRAGHIEPRLETFQFTTETREMGIIMSITASAGSIMSEHLGNIIFNTKENLNEDELKAGDEVEFTVIPARSSEKQKAIRLKKLSSDNPAMVTKAKENTAEAKDKWKTMVSEVLPQRTVIFEDVSPDQYKGTILIPISKEPPTQQADTTSSHGSSKGLLVAGLAGKEKKLPFGPGDVLSETTMLEGDIVQFNICINRGTKAERAVNVEIQPDTFHQSNELREMGVVVALRESSGLIQCDRDPLMFFHLSEVMEESKLNVSDNVEFTIFPFQKGHQAVRIKKLHDRVSTTTPKMEGHSTAPRDKNKITVKVLRDSVNDEMENLKVKIESFNADVSENDKSPKVDYGAGTERSMESERHGNSNCSNDQRECTEKSWSPAREQDWRCSPRHSDSRRRVSKSQHSHSYNGIIDSSRSWNRSHSRERVIHMSKQWDRSYSRSRSHSRERVVDLDKRHHCSRSRSRERIIHVSEKWEYSRSRERHSDLGRQWSRSPKKENRSHNYGSADDTDGQLSAEGHESTSVCNELDEDLARKQWQQDLLEEQIARRRAIMAMELKGQSKATQHKSEEDQEFLIDELPNNEHVKCKLSMEPETNVHLKTCSVLLPVKSILKKPAGGSLKSDVQLKNDAVASDFRLGFDQSCVNQSGHLQSSCQSFYDKYTSSSEQTFDHHQHAQTFHHSSMEKLTSNEDLICNSLPDQQSQVATKNKSNLSVQIERFLNTLNKGVDANLLSAVVREAKVAMAEYEHQSPRQVSQQELLNEDQHQFQYKRKPEIPANEHKDFLLPHDSSISCGKGLTHETWRQEDCPGTRVMEGEESQSLENEYLYKNIVDANSSQPAGGEGNTEEGTQQFDKIQNLLQTIGLDLDTAEVSKLADRTRERLYGKKQKLRSSGSTDTKPECTLGLMKQQYSEQDTNSTVESSDWGACGTHPDNLECSGTQSDIPSTIPASQASGTLSATSSSQYTQGTFKSAYVTQRNLGYSHHEAASRSVWDLVPPQTEADPHLMYPQHQHPGHLPPSVTQAPLLLALSMGNMQSLPTTHIPAMASAALLGPHPRLPSTLSGQLAGSLAPLSNPLLSYYGTHPFTGLPLYPYQSPGNSALASMQHLLGGKVGREKRATGSREMLKSRCLTVIKTVQVNEPTQNENSIAQKEETETMQVSGYTSTPSPVTSASTERIQVAKISEDDIKAKQKKRLEQFKERMRLKKEQQREAQRTCVESQKSPTGRTCKEVKNVWICGHSLVFWAEKRAKSPGHGVQLGMDSGRVRMWWKGTQGMRWEQFLPLIQQLKDTWPNPDVIIIHLGGNDLGNGDTETLLTEIRKDLEYMKSIFPQCLLVWSSILPRLSWRSLEDTEAAERMRVAVNEKVQEDIRALGGTVVDHEQIRPGSDSGLYRPDGVHLSGKGIDRFNMDIRNLLEKWQCEMSHGSSTS</sequence>
<protein>
    <submittedName>
        <fullName evidence="4">Uncharacterized LOC111849024</fullName>
    </submittedName>
</protein>
<reference evidence="4" key="1">
    <citation type="submission" date="2025-08" db="UniProtKB">
        <authorList>
            <consortium name="Ensembl"/>
        </authorList>
    </citation>
    <scope>IDENTIFICATION</scope>
</reference>
<evidence type="ECO:0000259" key="3">
    <source>
        <dbReference type="Pfam" id="PF23456"/>
    </source>
</evidence>
<feature type="compositionally biased region" description="Basic and acidic residues" evidence="2">
    <location>
        <begin position="710"/>
        <end position="725"/>
    </location>
</feature>
<feature type="region of interest" description="Disordered" evidence="2">
    <location>
        <begin position="666"/>
        <end position="749"/>
    </location>
</feature>
<dbReference type="RefSeq" id="XP_023677283.1">
    <property type="nucleotide sequence ID" value="XM_023821515.2"/>
</dbReference>
<evidence type="ECO:0000256" key="1">
    <source>
        <dbReference type="SAM" id="Coils"/>
    </source>
</evidence>
<dbReference type="Ensembl" id="ENSPKIT00000008269.1">
    <property type="protein sequence ID" value="ENSPKIP00000027501.1"/>
    <property type="gene ID" value="ENSPKIG00000009537.1"/>
</dbReference>
<feature type="region of interest" description="Disordered" evidence="2">
    <location>
        <begin position="1264"/>
        <end position="1288"/>
    </location>
</feature>
<dbReference type="KEGG" id="pki:111849024"/>
<dbReference type="SUPFAM" id="SSF50249">
    <property type="entry name" value="Nucleic acid-binding proteins"/>
    <property type="match status" value="2"/>
</dbReference>
<dbReference type="InterPro" id="IPR056400">
    <property type="entry name" value="CSDE1"/>
</dbReference>
<reference evidence="4" key="2">
    <citation type="submission" date="2025-09" db="UniProtKB">
        <authorList>
            <consortium name="Ensembl"/>
        </authorList>
    </citation>
    <scope>IDENTIFICATION</scope>
</reference>
<feature type="compositionally biased region" description="Polar residues" evidence="2">
    <location>
        <begin position="733"/>
        <end position="748"/>
    </location>
</feature>
<evidence type="ECO:0000313" key="4">
    <source>
        <dbReference type="Ensembl" id="ENSPKIP00000027501.1"/>
    </source>
</evidence>
<dbReference type="Proteomes" id="UP000261540">
    <property type="component" value="Unplaced"/>
</dbReference>
<name>A0A3B3SBW6_9TELE</name>
<dbReference type="GeneTree" id="ENSGT00940000168290"/>
<feature type="compositionally biased region" description="Basic and acidic residues" evidence="2">
    <location>
        <begin position="761"/>
        <end position="782"/>
    </location>
</feature>
<dbReference type="Pfam" id="PF23456">
    <property type="entry name" value="CSDE1"/>
    <property type="match status" value="1"/>
</dbReference>